<keyword evidence="3" id="KW-0732">Signal</keyword>
<gene>
    <name evidence="4" type="ORF">HK097_009035</name>
</gene>
<evidence type="ECO:0000313" key="5">
    <source>
        <dbReference type="Proteomes" id="UP001212841"/>
    </source>
</evidence>
<proteinExistence type="predicted"/>
<keyword evidence="2" id="KW-1133">Transmembrane helix</keyword>
<feature type="compositionally biased region" description="Low complexity" evidence="1">
    <location>
        <begin position="57"/>
        <end position="83"/>
    </location>
</feature>
<keyword evidence="5" id="KW-1185">Reference proteome</keyword>
<dbReference type="Proteomes" id="UP001212841">
    <property type="component" value="Unassembled WGS sequence"/>
</dbReference>
<dbReference type="EMBL" id="JADGJD010000057">
    <property type="protein sequence ID" value="KAJ3055832.1"/>
    <property type="molecule type" value="Genomic_DNA"/>
</dbReference>
<sequence length="261" mass="27079">MKRSLNSTPLFALVVAFLLLSPVGSQTPSGGTGSGPVQSPSGTNGSALPPASSPTGTLPSNGTLTPNTNSTNSTIPNNTTASPTPEPIFACGNAPGQFVVDKPVASSIAIVSQQLNISWHYSGLTNTSAYPRNKVSIYYQNADGANPLPTGWKLVTELNRTATMFLWNVPQLQDGNYMVRLVADDLDAQQQQGKCYPDSFPVASSSARFRINNNIPLATYTDGFGASSGGLKPLQVSFEAATTVAVTGLAGLLAAFAGLLL</sequence>
<feature type="chain" id="PRO_5042290948" evidence="3">
    <location>
        <begin position="26"/>
        <end position="261"/>
    </location>
</feature>
<feature type="compositionally biased region" description="Low complexity" evidence="1">
    <location>
        <begin position="26"/>
        <end position="42"/>
    </location>
</feature>
<dbReference type="AlphaFoldDB" id="A0AAD5SHX3"/>
<feature type="signal peptide" evidence="3">
    <location>
        <begin position="1"/>
        <end position="25"/>
    </location>
</feature>
<evidence type="ECO:0000313" key="4">
    <source>
        <dbReference type="EMBL" id="KAJ3055832.1"/>
    </source>
</evidence>
<protein>
    <submittedName>
        <fullName evidence="4">Uncharacterized protein</fullName>
    </submittedName>
</protein>
<evidence type="ECO:0000256" key="2">
    <source>
        <dbReference type="SAM" id="Phobius"/>
    </source>
</evidence>
<reference evidence="4" key="1">
    <citation type="submission" date="2020-05" db="EMBL/GenBank/DDBJ databases">
        <title>Phylogenomic resolution of chytrid fungi.</title>
        <authorList>
            <person name="Stajich J.E."/>
            <person name="Amses K."/>
            <person name="Simmons R."/>
            <person name="Seto K."/>
            <person name="Myers J."/>
            <person name="Bonds A."/>
            <person name="Quandt C.A."/>
            <person name="Barry K."/>
            <person name="Liu P."/>
            <person name="Grigoriev I."/>
            <person name="Longcore J.E."/>
            <person name="James T.Y."/>
        </authorList>
    </citation>
    <scope>NUCLEOTIDE SEQUENCE</scope>
    <source>
        <strain evidence="4">JEL0318</strain>
    </source>
</reference>
<evidence type="ECO:0000256" key="3">
    <source>
        <dbReference type="SAM" id="SignalP"/>
    </source>
</evidence>
<keyword evidence="2" id="KW-0812">Transmembrane</keyword>
<evidence type="ECO:0000256" key="1">
    <source>
        <dbReference type="SAM" id="MobiDB-lite"/>
    </source>
</evidence>
<accession>A0AAD5SHX3</accession>
<organism evidence="4 5">
    <name type="scientific">Rhizophlyctis rosea</name>
    <dbReference type="NCBI Taxonomy" id="64517"/>
    <lineage>
        <taxon>Eukaryota</taxon>
        <taxon>Fungi</taxon>
        <taxon>Fungi incertae sedis</taxon>
        <taxon>Chytridiomycota</taxon>
        <taxon>Chytridiomycota incertae sedis</taxon>
        <taxon>Chytridiomycetes</taxon>
        <taxon>Rhizophlyctidales</taxon>
        <taxon>Rhizophlyctidaceae</taxon>
        <taxon>Rhizophlyctis</taxon>
    </lineage>
</organism>
<feature type="region of interest" description="Disordered" evidence="1">
    <location>
        <begin position="26"/>
        <end position="88"/>
    </location>
</feature>
<feature type="transmembrane region" description="Helical" evidence="2">
    <location>
        <begin position="240"/>
        <end position="260"/>
    </location>
</feature>
<comment type="caution">
    <text evidence="4">The sequence shown here is derived from an EMBL/GenBank/DDBJ whole genome shotgun (WGS) entry which is preliminary data.</text>
</comment>
<name>A0AAD5SHX3_9FUNG</name>
<keyword evidence="2" id="KW-0472">Membrane</keyword>